<evidence type="ECO:0008006" key="3">
    <source>
        <dbReference type="Google" id="ProtNLM"/>
    </source>
</evidence>
<proteinExistence type="predicted"/>
<protein>
    <recommendedName>
        <fullName evidence="3">Capsule assembly Wzi family protein</fullName>
    </recommendedName>
</protein>
<reference evidence="1" key="1">
    <citation type="submission" date="2020-10" db="EMBL/GenBank/DDBJ databases">
        <authorList>
            <person name="Gilroy R."/>
        </authorList>
    </citation>
    <scope>NUCLEOTIDE SEQUENCE</scope>
    <source>
        <strain evidence="1">11167</strain>
    </source>
</reference>
<accession>A0A9D9E6N7</accession>
<sequence length="623" mass="70720">MGPVFRKGGIGRTAVRLLMMAFIGLLLACPAFSANLQKVYTTRDEIYQRVDTLCRSAGVLGPSNFSPLTARGLEIAMERIDTRDLNLSQLAEYNSIMEEIGTRTVVFQHEEMGIELDARFDLHGNIADYEAFDYSNNGLDAPGKDMRNDFIVPFRYERPFGIARLNFFYADNLSLEGELFLANNNHHLYESSLGWAVTMYQGRLLTFLSDPEEGADMVYNNINLEQPYRIGLSAGNNYFSAIVGRFPHSIGSGITGNLLVGDNFNYQELATLSFLNNYFTYNISVTRFDSQLSTTGPDSDGDYMQVSRNDYLGEQNFRVVHHFDVNLFDRLRLNVDLATLFRSSTAFDLRFFYPFMIQHDLNNYTNELQARYFDEANNMMAFSAELTFLHGFSLYFQFLMDQAQTRMEQNGVPSASGTLLNLRYSRSMPSGTLNLWIETVYTSPYLYLNGKYDAVKGYLYDLDYIVGYHGRLMPDYGYSGYVYGPDSTVYALGFDFTTADRVWSFGASLMYRVLGLNRLRHYSNGIDDTVIDMGDSLIGDIGNMPEGGWDGDAPTGTTETIEHLIQFKGDVSYTPFDWMEIYSQFGANLYYNYDNDASKDGIFLPQLVIGVTFSLPVNYKTMV</sequence>
<evidence type="ECO:0000313" key="2">
    <source>
        <dbReference type="Proteomes" id="UP000823633"/>
    </source>
</evidence>
<comment type="caution">
    <text evidence="1">The sequence shown here is derived from an EMBL/GenBank/DDBJ whole genome shotgun (WGS) entry which is preliminary data.</text>
</comment>
<dbReference type="EMBL" id="JADIMU010000008">
    <property type="protein sequence ID" value="MBO8442324.1"/>
    <property type="molecule type" value="Genomic_DNA"/>
</dbReference>
<reference evidence="1" key="2">
    <citation type="journal article" date="2021" name="PeerJ">
        <title>Extensive microbial diversity within the chicken gut microbiome revealed by metagenomics and culture.</title>
        <authorList>
            <person name="Gilroy R."/>
            <person name="Ravi A."/>
            <person name="Getino M."/>
            <person name="Pursley I."/>
            <person name="Horton D.L."/>
            <person name="Alikhan N.F."/>
            <person name="Baker D."/>
            <person name="Gharbi K."/>
            <person name="Hall N."/>
            <person name="Watson M."/>
            <person name="Adriaenssens E.M."/>
            <person name="Foster-Nyarko E."/>
            <person name="Jarju S."/>
            <person name="Secka A."/>
            <person name="Antonio M."/>
            <person name="Oren A."/>
            <person name="Chaudhuri R.R."/>
            <person name="La Ragione R."/>
            <person name="Hildebrand F."/>
            <person name="Pallen M.J."/>
        </authorList>
    </citation>
    <scope>NUCLEOTIDE SEQUENCE</scope>
    <source>
        <strain evidence="1">11167</strain>
    </source>
</reference>
<name>A0A9D9E6N7_9SPIR</name>
<dbReference type="Proteomes" id="UP000823633">
    <property type="component" value="Unassembled WGS sequence"/>
</dbReference>
<evidence type="ECO:0000313" key="1">
    <source>
        <dbReference type="EMBL" id="MBO8442324.1"/>
    </source>
</evidence>
<dbReference type="PROSITE" id="PS51257">
    <property type="entry name" value="PROKAR_LIPOPROTEIN"/>
    <property type="match status" value="1"/>
</dbReference>
<gene>
    <name evidence="1" type="ORF">IAC42_00980</name>
</gene>
<dbReference type="AlphaFoldDB" id="A0A9D9E6N7"/>
<organism evidence="1 2">
    <name type="scientific">Candidatus Aphodenecus pullistercoris</name>
    <dbReference type="NCBI Taxonomy" id="2840669"/>
    <lineage>
        <taxon>Bacteria</taxon>
        <taxon>Pseudomonadati</taxon>
        <taxon>Spirochaetota</taxon>
        <taxon>Spirochaetia</taxon>
        <taxon>Spirochaetales</taxon>
        <taxon>Candidatus Aphodenecus</taxon>
    </lineage>
</organism>